<dbReference type="GO" id="GO:0005886">
    <property type="term" value="C:plasma membrane"/>
    <property type="evidence" value="ECO:0007669"/>
    <property type="project" value="TreeGrafter"/>
</dbReference>
<dbReference type="Proteomes" id="UP000682811">
    <property type="component" value="Unassembled WGS sequence"/>
</dbReference>
<dbReference type="GO" id="GO:0016887">
    <property type="term" value="F:ATP hydrolysis activity"/>
    <property type="evidence" value="ECO:0007669"/>
    <property type="project" value="InterPro"/>
</dbReference>
<dbReference type="InterPro" id="IPR003593">
    <property type="entry name" value="AAA+_ATPase"/>
</dbReference>
<dbReference type="PANTHER" id="PTHR24220:SF86">
    <property type="entry name" value="ABC TRANSPORTER ABCH.1"/>
    <property type="match status" value="1"/>
</dbReference>
<keyword evidence="5" id="KW-1185">Reference proteome</keyword>
<dbReference type="SMART" id="SM00382">
    <property type="entry name" value="AAA"/>
    <property type="match status" value="1"/>
</dbReference>
<organism evidence="4 5">
    <name type="scientific">Paenibacillus azoreducens</name>
    <dbReference type="NCBI Taxonomy" id="116718"/>
    <lineage>
        <taxon>Bacteria</taxon>
        <taxon>Bacillati</taxon>
        <taxon>Bacillota</taxon>
        <taxon>Bacilli</taxon>
        <taxon>Bacillales</taxon>
        <taxon>Paenibacillaceae</taxon>
        <taxon>Paenibacillus</taxon>
    </lineage>
</organism>
<evidence type="ECO:0000313" key="5">
    <source>
        <dbReference type="Proteomes" id="UP000682811"/>
    </source>
</evidence>
<dbReference type="InterPro" id="IPR015854">
    <property type="entry name" value="ABC_transpr_LolD-like"/>
</dbReference>
<dbReference type="EMBL" id="BORT01000048">
    <property type="protein sequence ID" value="GIO51289.1"/>
    <property type="molecule type" value="Genomic_DNA"/>
</dbReference>
<dbReference type="PROSITE" id="PS50893">
    <property type="entry name" value="ABC_TRANSPORTER_2"/>
    <property type="match status" value="1"/>
</dbReference>
<evidence type="ECO:0000256" key="2">
    <source>
        <dbReference type="ARBA" id="ARBA00022840"/>
    </source>
</evidence>
<name>A0A919YIC3_9BACL</name>
<dbReference type="InterPro" id="IPR003439">
    <property type="entry name" value="ABC_transporter-like_ATP-bd"/>
</dbReference>
<evidence type="ECO:0000259" key="3">
    <source>
        <dbReference type="PROSITE" id="PS50893"/>
    </source>
</evidence>
<feature type="domain" description="ABC transporter" evidence="3">
    <location>
        <begin position="5"/>
        <end position="234"/>
    </location>
</feature>
<accession>A0A919YIC3</accession>
<dbReference type="SUPFAM" id="SSF52540">
    <property type="entry name" value="P-loop containing nucleoside triphosphate hydrolases"/>
    <property type="match status" value="1"/>
</dbReference>
<keyword evidence="1" id="KW-0547">Nucleotide-binding</keyword>
<dbReference type="GO" id="GO:0022857">
    <property type="term" value="F:transmembrane transporter activity"/>
    <property type="evidence" value="ECO:0007669"/>
    <property type="project" value="TreeGrafter"/>
</dbReference>
<evidence type="ECO:0000256" key="1">
    <source>
        <dbReference type="ARBA" id="ARBA00022741"/>
    </source>
</evidence>
<keyword evidence="2" id="KW-0067">ATP-binding</keyword>
<protein>
    <submittedName>
        <fullName evidence="4">ABC transporter</fullName>
    </submittedName>
</protein>
<dbReference type="Pfam" id="PF00005">
    <property type="entry name" value="ABC_tran"/>
    <property type="match status" value="1"/>
</dbReference>
<proteinExistence type="predicted"/>
<gene>
    <name evidence="4" type="primary">phnL</name>
    <name evidence="4" type="ORF">J34TS1_60540</name>
</gene>
<reference evidence="4 5" key="1">
    <citation type="submission" date="2021-03" db="EMBL/GenBank/DDBJ databases">
        <title>Antimicrobial resistance genes in bacteria isolated from Japanese honey, and their potential for conferring macrolide and lincosamide resistance in the American foulbrood pathogen Paenibacillus larvae.</title>
        <authorList>
            <person name="Okamoto M."/>
            <person name="Kumagai M."/>
            <person name="Kanamori H."/>
            <person name="Takamatsu D."/>
        </authorList>
    </citation>
    <scope>NUCLEOTIDE SEQUENCE [LARGE SCALE GENOMIC DNA]</scope>
    <source>
        <strain evidence="4 5">J34TS1</strain>
    </source>
</reference>
<dbReference type="AlphaFoldDB" id="A0A919YIC3"/>
<dbReference type="Gene3D" id="3.40.50.300">
    <property type="entry name" value="P-loop containing nucleotide triphosphate hydrolases"/>
    <property type="match status" value="1"/>
</dbReference>
<evidence type="ECO:0000313" key="4">
    <source>
        <dbReference type="EMBL" id="GIO51289.1"/>
    </source>
</evidence>
<dbReference type="PANTHER" id="PTHR24220">
    <property type="entry name" value="IMPORT ATP-BINDING PROTEIN"/>
    <property type="match status" value="1"/>
</dbReference>
<comment type="caution">
    <text evidence="4">The sequence shown here is derived from an EMBL/GenBank/DDBJ whole genome shotgun (WGS) entry which is preliminary data.</text>
</comment>
<dbReference type="InterPro" id="IPR027417">
    <property type="entry name" value="P-loop_NTPase"/>
</dbReference>
<sequence>MKSLLTIEHLSKTFTLHNLNQQIDAAQDVSLHLDEGEFIGITGKSGSGKSTVLRCIYRTYLPQGGTILYQSAKYGEVDLALAPDRTIIDLRKHEIGYVSQFLNVMPRTTARELVNQALLEMGKNPLTASQETEGMLDHFELDPALRDSYPATFSGGEKLRLNIARAMVKRPRLLLLDEPTASLDQSSKLKVKALIEQLMREGTTMLGIFHDLEFMEGLCSRRYHMQDGRFHETAG</sequence>
<dbReference type="GO" id="GO:0005524">
    <property type="term" value="F:ATP binding"/>
    <property type="evidence" value="ECO:0007669"/>
    <property type="project" value="UniProtKB-KW"/>
</dbReference>
<dbReference type="RefSeq" id="WP_212981300.1">
    <property type="nucleotide sequence ID" value="NZ_AP025343.1"/>
</dbReference>